<evidence type="ECO:0000259" key="1">
    <source>
        <dbReference type="PROSITE" id="PS51471"/>
    </source>
</evidence>
<protein>
    <submittedName>
        <fullName evidence="2">Alpha-ketoglutarate-dependent dioxygenase AlkB</fullName>
    </submittedName>
</protein>
<dbReference type="InterPro" id="IPR005123">
    <property type="entry name" value="Oxoglu/Fe-dep_dioxygenase_dom"/>
</dbReference>
<dbReference type="RefSeq" id="WP_311428040.1">
    <property type="nucleotide sequence ID" value="NZ_JAVRIA010000006.1"/>
</dbReference>
<name>A0ABU2YM91_9FLAO</name>
<dbReference type="InterPro" id="IPR037151">
    <property type="entry name" value="AlkB-like_sf"/>
</dbReference>
<sequence length="201" mass="23498">MSLFAKAQEVFELPNADLIYRPKFIEESEASDLFNHLINTTPWQQDDINIFGKTYAQPRLTALYGVEDKPYSYSGITMHPHRFTKVLLALKHNIEEISSQPFTSVLLNLYRDGNDSNGWHADNEKELGKHPVIASLSLGESRWFHFKHRTLKQERHKLLLEHGSLLIMKGEMQEHWLHQIAKTKRKVKPRVNLTFRKLINL</sequence>
<evidence type="ECO:0000313" key="2">
    <source>
        <dbReference type="EMBL" id="MDT0559278.1"/>
    </source>
</evidence>
<dbReference type="Pfam" id="PF13532">
    <property type="entry name" value="2OG-FeII_Oxy_2"/>
    <property type="match status" value="1"/>
</dbReference>
<keyword evidence="3" id="KW-1185">Reference proteome</keyword>
<feature type="domain" description="Fe2OG dioxygenase" evidence="1">
    <location>
        <begin position="101"/>
        <end position="199"/>
    </location>
</feature>
<gene>
    <name evidence="2" type="ORF">RM697_11490</name>
</gene>
<dbReference type="PANTHER" id="PTHR31212">
    <property type="entry name" value="ALPHA-KETOGLUTARATE-DEPENDENT DIOXYGENASE ALKB HOMOLOG 3"/>
    <property type="match status" value="1"/>
</dbReference>
<keyword evidence="2" id="KW-0560">Oxidoreductase</keyword>
<accession>A0ABU2YM91</accession>
<dbReference type="EMBL" id="JAVRIA010000006">
    <property type="protein sequence ID" value="MDT0559278.1"/>
    <property type="molecule type" value="Genomic_DNA"/>
</dbReference>
<evidence type="ECO:0000313" key="3">
    <source>
        <dbReference type="Proteomes" id="UP001259492"/>
    </source>
</evidence>
<dbReference type="Proteomes" id="UP001259492">
    <property type="component" value="Unassembled WGS sequence"/>
</dbReference>
<dbReference type="InterPro" id="IPR032854">
    <property type="entry name" value="ALKBH3"/>
</dbReference>
<dbReference type="GO" id="GO:0051213">
    <property type="term" value="F:dioxygenase activity"/>
    <property type="evidence" value="ECO:0007669"/>
    <property type="project" value="UniProtKB-KW"/>
</dbReference>
<dbReference type="InterPro" id="IPR027450">
    <property type="entry name" value="AlkB-like"/>
</dbReference>
<dbReference type="SUPFAM" id="SSF51197">
    <property type="entry name" value="Clavaminate synthase-like"/>
    <property type="match status" value="1"/>
</dbReference>
<dbReference type="PROSITE" id="PS51471">
    <property type="entry name" value="FE2OG_OXY"/>
    <property type="match status" value="1"/>
</dbReference>
<reference evidence="2 3" key="1">
    <citation type="submission" date="2023-09" db="EMBL/GenBank/DDBJ databases">
        <authorList>
            <person name="Rey-Velasco X."/>
        </authorList>
    </citation>
    <scope>NUCLEOTIDE SEQUENCE [LARGE SCALE GENOMIC DNA]</scope>
    <source>
        <strain evidence="2 3">W332</strain>
    </source>
</reference>
<proteinExistence type="predicted"/>
<comment type="caution">
    <text evidence="2">The sequence shown here is derived from an EMBL/GenBank/DDBJ whole genome shotgun (WGS) entry which is preliminary data.</text>
</comment>
<dbReference type="Gene3D" id="2.60.120.590">
    <property type="entry name" value="Alpha-ketoglutarate-dependent dioxygenase AlkB-like"/>
    <property type="match status" value="1"/>
</dbReference>
<dbReference type="PANTHER" id="PTHR31212:SF4">
    <property type="entry name" value="ALPHA-KETOGLUTARATE-DEPENDENT DIOXYGENASE ALKB HOMOLOG 3"/>
    <property type="match status" value="1"/>
</dbReference>
<organism evidence="2 3">
    <name type="scientific">Microcosmobacter mediterraneus</name>
    <dbReference type="NCBI Taxonomy" id="3075607"/>
    <lineage>
        <taxon>Bacteria</taxon>
        <taxon>Pseudomonadati</taxon>
        <taxon>Bacteroidota</taxon>
        <taxon>Flavobacteriia</taxon>
        <taxon>Flavobacteriales</taxon>
        <taxon>Flavobacteriaceae</taxon>
        <taxon>Microcosmobacter</taxon>
    </lineage>
</organism>
<keyword evidence="2" id="KW-0223">Dioxygenase</keyword>